<keyword evidence="14" id="KW-1185">Reference proteome</keyword>
<protein>
    <recommendedName>
        <fullName evidence="12">Peptidase C51 domain-containing protein</fullName>
    </recommendedName>
</protein>
<evidence type="ECO:0000313" key="14">
    <source>
        <dbReference type="Proteomes" id="UP001280581"/>
    </source>
</evidence>
<evidence type="ECO:0000256" key="5">
    <source>
        <dbReference type="ARBA" id="ARBA00022989"/>
    </source>
</evidence>
<feature type="compositionally biased region" description="Polar residues" evidence="9">
    <location>
        <begin position="91"/>
        <end position="101"/>
    </location>
</feature>
<keyword evidence="5 10" id="KW-1133">Transmembrane helix</keyword>
<dbReference type="GO" id="GO:0022857">
    <property type="term" value="F:transmembrane transporter activity"/>
    <property type="evidence" value="ECO:0007669"/>
    <property type="project" value="InterPro"/>
</dbReference>
<feature type="transmembrane region" description="Helical" evidence="10">
    <location>
        <begin position="761"/>
        <end position="785"/>
    </location>
</feature>
<dbReference type="PANTHER" id="PTHR31806">
    <property type="entry name" value="PURINE-CYTOSINE PERMEASE FCY2-RELATED"/>
    <property type="match status" value="1"/>
</dbReference>
<evidence type="ECO:0000256" key="2">
    <source>
        <dbReference type="ARBA" id="ARBA00008974"/>
    </source>
</evidence>
<dbReference type="InterPro" id="IPR011051">
    <property type="entry name" value="RmlC_Cupin_sf"/>
</dbReference>
<dbReference type="Gene3D" id="3.90.1720.10">
    <property type="entry name" value="endopeptidase domain like (from Nostoc punctiforme)"/>
    <property type="match status" value="1"/>
</dbReference>
<dbReference type="SUPFAM" id="SSF51182">
    <property type="entry name" value="RmlC-like cupins"/>
    <property type="match status" value="1"/>
</dbReference>
<keyword evidence="11" id="KW-0732">Signal</keyword>
<evidence type="ECO:0000256" key="8">
    <source>
        <dbReference type="PIRSR" id="PIRSR617774-2"/>
    </source>
</evidence>
<feature type="binding site" evidence="8">
    <location>
        <position position="368"/>
    </location>
    <ligand>
        <name>Mn(2+)</name>
        <dbReference type="ChEBI" id="CHEBI:29035"/>
        <label>2</label>
    </ligand>
</feature>
<comment type="cofactor">
    <cofactor evidence="8">
        <name>Mn(2+)</name>
        <dbReference type="ChEBI" id="CHEBI:29035"/>
    </cofactor>
    <text evidence="8">Binds 2 manganese ions per subunit.</text>
</comment>
<feature type="transmembrane region" description="Helical" evidence="10">
    <location>
        <begin position="503"/>
        <end position="522"/>
    </location>
</feature>
<dbReference type="InterPro" id="IPR007921">
    <property type="entry name" value="CHAP_dom"/>
</dbReference>
<feature type="signal peptide" evidence="11">
    <location>
        <begin position="1"/>
        <end position="17"/>
    </location>
</feature>
<feature type="binding site" evidence="8">
    <location>
        <position position="425"/>
    </location>
    <ligand>
        <name>Mn(2+)</name>
        <dbReference type="ChEBI" id="CHEBI:29035"/>
        <label>2</label>
    </ligand>
</feature>
<evidence type="ECO:0000256" key="4">
    <source>
        <dbReference type="ARBA" id="ARBA00022692"/>
    </source>
</evidence>
<dbReference type="Gene3D" id="1.10.4160.10">
    <property type="entry name" value="Hydantoin permease"/>
    <property type="match status" value="1"/>
</dbReference>
<dbReference type="GO" id="GO:0033609">
    <property type="term" value="P:oxalate metabolic process"/>
    <property type="evidence" value="ECO:0007669"/>
    <property type="project" value="InterPro"/>
</dbReference>
<evidence type="ECO:0000256" key="11">
    <source>
        <dbReference type="SAM" id="SignalP"/>
    </source>
</evidence>
<dbReference type="PROSITE" id="PS50911">
    <property type="entry name" value="CHAP"/>
    <property type="match status" value="1"/>
</dbReference>
<feature type="transmembrane region" description="Helical" evidence="10">
    <location>
        <begin position="542"/>
        <end position="564"/>
    </location>
</feature>
<feature type="domain" description="Peptidase C51" evidence="12">
    <location>
        <begin position="910"/>
        <end position="1034"/>
    </location>
</feature>
<keyword evidence="8" id="KW-0479">Metal-binding</keyword>
<keyword evidence="6 10" id="KW-0472">Membrane</keyword>
<feature type="transmembrane region" description="Helical" evidence="10">
    <location>
        <begin position="733"/>
        <end position="755"/>
    </location>
</feature>
<dbReference type="AlphaFoldDB" id="A0AAN6LN68"/>
<accession>A0AAN6LN68</accession>
<dbReference type="InterPro" id="IPR017774">
    <property type="entry name" value="Bicupin_oxalate_deCO2ase/Oxase"/>
</dbReference>
<feature type="binding site" evidence="8">
    <location>
        <position position="363"/>
    </location>
    <ligand>
        <name>Mn(2+)</name>
        <dbReference type="ChEBI" id="CHEBI:29035"/>
        <label>2</label>
    </ligand>
</feature>
<evidence type="ECO:0000256" key="10">
    <source>
        <dbReference type="SAM" id="Phobius"/>
    </source>
</evidence>
<proteinExistence type="inferred from homology"/>
<dbReference type="InterPro" id="IPR006045">
    <property type="entry name" value="Cupin_1"/>
</dbReference>
<feature type="region of interest" description="Disordered" evidence="9">
    <location>
        <begin position="86"/>
        <end position="107"/>
    </location>
</feature>
<dbReference type="InterPro" id="IPR038765">
    <property type="entry name" value="Papain-like_cys_pep_sf"/>
</dbReference>
<reference evidence="13 14" key="1">
    <citation type="submission" date="2021-02" db="EMBL/GenBank/DDBJ databases">
        <title>Genome assembly of Pseudopithomyces chartarum.</title>
        <authorList>
            <person name="Jauregui R."/>
            <person name="Singh J."/>
            <person name="Voisey C."/>
        </authorList>
    </citation>
    <scope>NUCLEOTIDE SEQUENCE [LARGE SCALE GENOMIC DNA]</scope>
    <source>
        <strain evidence="13 14">AGR01</strain>
    </source>
</reference>
<comment type="subcellular location">
    <subcellularLocation>
        <location evidence="1">Membrane</location>
        <topology evidence="1">Multi-pass membrane protein</topology>
    </subcellularLocation>
</comment>
<feature type="chain" id="PRO_5042826611" description="Peptidase C51 domain-containing protein" evidence="11">
    <location>
        <begin position="18"/>
        <end position="1037"/>
    </location>
</feature>
<dbReference type="GO" id="GO:0005886">
    <property type="term" value="C:plasma membrane"/>
    <property type="evidence" value="ECO:0007669"/>
    <property type="project" value="TreeGrafter"/>
</dbReference>
<dbReference type="CDD" id="cd20304">
    <property type="entry name" value="cupin_OxDC_N"/>
    <property type="match status" value="1"/>
</dbReference>
<dbReference type="Gene3D" id="2.60.120.10">
    <property type="entry name" value="Jelly Rolls"/>
    <property type="match status" value="2"/>
</dbReference>
<organism evidence="13 14">
    <name type="scientific">Pseudopithomyces chartarum</name>
    <dbReference type="NCBI Taxonomy" id="1892770"/>
    <lineage>
        <taxon>Eukaryota</taxon>
        <taxon>Fungi</taxon>
        <taxon>Dikarya</taxon>
        <taxon>Ascomycota</taxon>
        <taxon>Pezizomycotina</taxon>
        <taxon>Dothideomycetes</taxon>
        <taxon>Pleosporomycetidae</taxon>
        <taxon>Pleosporales</taxon>
        <taxon>Massarineae</taxon>
        <taxon>Didymosphaeriaceae</taxon>
        <taxon>Pseudopithomyces</taxon>
    </lineage>
</organism>
<dbReference type="InterPro" id="IPR026030">
    <property type="entry name" value="Pur-cyt_permease_Fcy2/21/22"/>
</dbReference>
<gene>
    <name evidence="13" type="ORF">GRF29_1536g1413021</name>
</gene>
<feature type="binding site" evidence="8">
    <location>
        <position position="186"/>
    </location>
    <ligand>
        <name>Mn(2+)</name>
        <dbReference type="ChEBI" id="CHEBI:29035"/>
        <label>1</label>
    </ligand>
</feature>
<dbReference type="NCBIfam" id="TIGR03404">
    <property type="entry name" value="bicupin_oxalic"/>
    <property type="match status" value="1"/>
</dbReference>
<evidence type="ECO:0000256" key="7">
    <source>
        <dbReference type="PIRSR" id="PIRSR617774-1"/>
    </source>
</evidence>
<comment type="similarity">
    <text evidence="2">Belongs to the purine-cytosine permease (2.A.39) family.</text>
</comment>
<dbReference type="InterPro" id="IPR001248">
    <property type="entry name" value="Pur-cyt_permease"/>
</dbReference>
<dbReference type="SMART" id="SM00835">
    <property type="entry name" value="Cupin_1"/>
    <property type="match status" value="2"/>
</dbReference>
<dbReference type="Pfam" id="PF02133">
    <property type="entry name" value="Transp_cyt_pur"/>
    <property type="match status" value="1"/>
</dbReference>
<keyword evidence="8" id="KW-0464">Manganese</keyword>
<dbReference type="Pfam" id="PF05257">
    <property type="entry name" value="CHAP"/>
    <property type="match status" value="1"/>
</dbReference>
<evidence type="ECO:0000256" key="3">
    <source>
        <dbReference type="ARBA" id="ARBA00022448"/>
    </source>
</evidence>
<dbReference type="GO" id="GO:0046872">
    <property type="term" value="F:metal ion binding"/>
    <property type="evidence" value="ECO:0007669"/>
    <property type="project" value="UniProtKB-KW"/>
</dbReference>
<evidence type="ECO:0000313" key="13">
    <source>
        <dbReference type="EMBL" id="KAK3197343.1"/>
    </source>
</evidence>
<dbReference type="Proteomes" id="UP001280581">
    <property type="component" value="Unassembled WGS sequence"/>
</dbReference>
<feature type="binding site" evidence="8">
    <location>
        <position position="225"/>
    </location>
    <ligand>
        <name>Mn(2+)</name>
        <dbReference type="ChEBI" id="CHEBI:29035"/>
        <label>1</label>
    </ligand>
</feature>
<comment type="caution">
    <text evidence="13">The sequence shown here is derived from an EMBL/GenBank/DDBJ whole genome shotgun (WGS) entry which is preliminary data.</text>
</comment>
<sequence length="1037" mass="112879">MKASHTSLLLGIAQVWAAPAPQASVDPVFGPPGASGDLRPSPDLQGYVPSIHIPTSPSTEIPTDEFELAPGQSEDRDLGLFIDLSKVKNPQPVQDSKNTPTDPGPRTEAYDRLNSDLFIPPGTDHGDVGNAKWPFGLSHNRHGLAGAGWARNQNQDQLPIATAMAGVDMRLSPNAYRELHWHKSAEWALMLNGSARISAVNEDGQNFIDDITVGDVWFFPAGIPHSIQAFESGCEFLLVFDDGNFSEENTFLLTELIQRTPKSVVAKNFRTSIDTFKKAPTDQLWIFPGTPAPTDIEKQNQTGPAGLIPKQGTYSFHWSEQQPYRVPGGTIKILDPETFPIASGFSAALITVEPGAMREMHWHTTSDEWVTFPSPSPLPLFLTLPPQTYFLQGQARLTVYQAPGSSRTFDFSAGDVGYVPVPNAHYLENTGNETLVFLEVLQASSITTGMVGTLSFGLGLRDASLVILFFTLISTVPVAYMCTWGPRTGMRQLIQARFVYGKYFVSLFILLNLATLTGFSIVDSIIGGQALSAVSDGTTINATVGIVIIALLSLLVSFCGFKILHLYEKYAWVPALIAIIIATGCGGQNLHNQSIVEPATVQQVLSFGGLVASFMLPWAALASDFSTYMHPQAPPFRIALYTYAGLALPTVLLMVLGAAIGGATPNIPSWQQGYETNAASGVLAAMLHPAGGFGRFVTVVLGFSMVGNLSATMYSITLNFQMLLPWLFRIQRIIFSIVITAIVIGVAIKAASSFFTNLENFLGLIGYWAAAFIGVVVTDHVWFCGRNFGAYTEDEALWDDGSRLPMGWAAMGASIGCLGLVVPCMYQIWFTGPIAERTGDLGFEVALVLSAGFQQNILLHTLEPFFETFLWLYSIMKFSFTAILTILAAVTSALPVDEGVSPRNELFGRANDYPYSGKCNGNGGIDPWNYYRCQCTSFVAYRLNKAGVKFTNQYKGHHWGNANTWDEAAKASGVKVNNTPKVGSVAQTNAGKFGHVAIVTKVGKEKVTIEEYNWAHKEKYGKRTVPKSTFKYIHVKH</sequence>
<feature type="binding site" evidence="8">
    <location>
        <position position="180"/>
    </location>
    <ligand>
        <name>Mn(2+)</name>
        <dbReference type="ChEBI" id="CHEBI:29035"/>
        <label>1</label>
    </ligand>
</feature>
<keyword evidence="3" id="KW-0813">Transport</keyword>
<dbReference type="SUPFAM" id="SSF54001">
    <property type="entry name" value="Cysteine proteinases"/>
    <property type="match status" value="1"/>
</dbReference>
<dbReference type="Pfam" id="PF00190">
    <property type="entry name" value="Cupin_1"/>
    <property type="match status" value="2"/>
</dbReference>
<name>A0AAN6LN68_9PLEO</name>
<feature type="transmembrane region" description="Helical" evidence="10">
    <location>
        <begin position="603"/>
        <end position="626"/>
    </location>
</feature>
<dbReference type="PANTHER" id="PTHR31806:SF5">
    <property type="entry name" value="PURINE-CYTOSINE PERMEASE FCY21"/>
    <property type="match status" value="1"/>
</dbReference>
<feature type="binding site" evidence="8">
    <location>
        <position position="182"/>
    </location>
    <ligand>
        <name>Mn(2+)</name>
        <dbReference type="ChEBI" id="CHEBI:29035"/>
        <label>1</label>
    </ligand>
</feature>
<feature type="binding site" evidence="8">
    <location>
        <position position="361"/>
    </location>
    <ligand>
        <name>Mn(2+)</name>
        <dbReference type="ChEBI" id="CHEBI:29035"/>
        <label>2</label>
    </ligand>
</feature>
<keyword evidence="4 10" id="KW-0812">Transmembrane</keyword>
<feature type="active site" description="Proton donor" evidence="7">
    <location>
        <position position="439"/>
    </location>
</feature>
<feature type="transmembrane region" description="Helical" evidence="10">
    <location>
        <begin position="871"/>
        <end position="894"/>
    </location>
</feature>
<feature type="transmembrane region" description="Helical" evidence="10">
    <location>
        <begin position="696"/>
        <end position="721"/>
    </location>
</feature>
<dbReference type="EMBL" id="WVTA01000021">
    <property type="protein sequence ID" value="KAK3197343.1"/>
    <property type="molecule type" value="Genomic_DNA"/>
</dbReference>
<dbReference type="InterPro" id="IPR014710">
    <property type="entry name" value="RmlC-like_jellyroll"/>
</dbReference>
<evidence type="ECO:0000256" key="1">
    <source>
        <dbReference type="ARBA" id="ARBA00004141"/>
    </source>
</evidence>
<evidence type="ECO:0000256" key="6">
    <source>
        <dbReference type="ARBA" id="ARBA00023136"/>
    </source>
</evidence>
<feature type="region of interest" description="Disordered" evidence="9">
    <location>
        <begin position="23"/>
        <end position="65"/>
    </location>
</feature>
<evidence type="ECO:0000259" key="12">
    <source>
        <dbReference type="PROSITE" id="PS50911"/>
    </source>
</evidence>
<feature type="transmembrane region" description="Helical" evidence="10">
    <location>
        <begin position="638"/>
        <end position="660"/>
    </location>
</feature>
<feature type="transmembrane region" description="Helical" evidence="10">
    <location>
        <begin position="806"/>
        <end position="829"/>
    </location>
</feature>
<feature type="transmembrane region" description="Helical" evidence="10">
    <location>
        <begin position="463"/>
        <end position="482"/>
    </location>
</feature>
<evidence type="ECO:0000256" key="9">
    <source>
        <dbReference type="SAM" id="MobiDB-lite"/>
    </source>
</evidence>